<dbReference type="Gene3D" id="3.40.1190.20">
    <property type="match status" value="1"/>
</dbReference>
<evidence type="ECO:0000256" key="5">
    <source>
        <dbReference type="ARBA" id="ARBA00022840"/>
    </source>
</evidence>
<feature type="binding site" evidence="9">
    <location>
        <position position="185"/>
    </location>
    <ligand>
        <name>ATP</name>
        <dbReference type="ChEBI" id="CHEBI:30616"/>
    </ligand>
</feature>
<keyword evidence="1 9" id="KW-0808">Transferase</keyword>
<feature type="binding site" evidence="9">
    <location>
        <begin position="11"/>
        <end position="13"/>
    </location>
    <ligand>
        <name>substrate</name>
    </ligand>
</feature>
<dbReference type="EC" id="2.7.1.15" evidence="9"/>
<keyword evidence="5 9" id="KW-0067">ATP-binding</keyword>
<sequence length="346" mass="37186">MSRCLVRGSLNIDEFFHVNDVVRPGQTISSTKFERRGGGKGANQAAAVARAGGAVSLVGAVGDDGEWLVRDLEGYGVSVTNVSVVKEVTGRAIIQLTPEGENCIILHKGANYALPDLPTQGEFERHLTGTSHLLLQNEIPWATTLAYLEYAHARGVVTVFNPSPMPADVQLHSFPWTSLSWLIVNQGEAESLLRVIGSDSTNQGTEAEYHDDWPNDDALRGAFLTLNKLSRSGALPSTAVVCTLGATGVLASMQTPKEMFYLPAATLQGNVRDTTGAGDCFTGYFVAGLMRFGNRQLSKDEMIELLRLSVQAAGMCVERNGAMESIPERIVVEARLLVETKTCSSG</sequence>
<reference evidence="11" key="1">
    <citation type="submission" date="2022-01" db="EMBL/GenBank/DDBJ databases">
        <title>Comparative genomics reveals a dynamic genome evolution in the ectomycorrhizal milk-cap (Lactarius) mushrooms.</title>
        <authorList>
            <consortium name="DOE Joint Genome Institute"/>
            <person name="Lebreton A."/>
            <person name="Tang N."/>
            <person name="Kuo A."/>
            <person name="LaButti K."/>
            <person name="Drula E."/>
            <person name="Barry K."/>
            <person name="Clum A."/>
            <person name="Lipzen A."/>
            <person name="Mousain D."/>
            <person name="Ng V."/>
            <person name="Wang R."/>
            <person name="Wang X."/>
            <person name="Dai Y."/>
            <person name="Henrissat B."/>
            <person name="Grigoriev I.V."/>
            <person name="Guerin-Laguette A."/>
            <person name="Yu F."/>
            <person name="Martin F.M."/>
        </authorList>
    </citation>
    <scope>NUCLEOTIDE SEQUENCE</scope>
    <source>
        <strain evidence="11">QP</strain>
    </source>
</reference>
<dbReference type="GO" id="GO:0005634">
    <property type="term" value="C:nucleus"/>
    <property type="evidence" value="ECO:0007669"/>
    <property type="project" value="UniProtKB-SubCell"/>
</dbReference>
<feature type="binding site" evidence="9">
    <location>
        <position position="321"/>
    </location>
    <ligand>
        <name>K(+)</name>
        <dbReference type="ChEBI" id="CHEBI:29103"/>
    </ligand>
</feature>
<dbReference type="GO" id="GO:0005524">
    <property type="term" value="F:ATP binding"/>
    <property type="evidence" value="ECO:0007669"/>
    <property type="project" value="UniProtKB-UniRule"/>
</dbReference>
<feature type="active site" description="Proton acceptor" evidence="9">
    <location>
        <position position="279"/>
    </location>
</feature>
<feature type="binding site" evidence="9">
    <location>
        <position position="279"/>
    </location>
    <ligand>
        <name>substrate</name>
    </ligand>
</feature>
<feature type="binding site" evidence="9">
    <location>
        <begin position="243"/>
        <end position="248"/>
    </location>
    <ligand>
        <name>ATP</name>
        <dbReference type="ChEBI" id="CHEBI:30616"/>
    </ligand>
</feature>
<evidence type="ECO:0000256" key="6">
    <source>
        <dbReference type="ARBA" id="ARBA00022842"/>
    </source>
</evidence>
<keyword evidence="6 9" id="KW-0460">Magnesium</keyword>
<feature type="domain" description="Carbohydrate kinase PfkB" evidence="10">
    <location>
        <begin position="3"/>
        <end position="328"/>
    </location>
</feature>
<comment type="similarity">
    <text evidence="9">Belongs to the carbohydrate kinase PfkB family. Ribokinase subfamily.</text>
</comment>
<comment type="subcellular location">
    <subcellularLocation>
        <location evidence="9">Cytoplasm</location>
    </subcellularLocation>
    <subcellularLocation>
        <location evidence="9">Nucleus</location>
    </subcellularLocation>
</comment>
<comment type="subunit">
    <text evidence="9">Homodimer.</text>
</comment>
<dbReference type="InterPro" id="IPR002139">
    <property type="entry name" value="Ribo/fructo_kinase"/>
</dbReference>
<dbReference type="GO" id="GO:0046872">
    <property type="term" value="F:metal ion binding"/>
    <property type="evidence" value="ECO:0007669"/>
    <property type="project" value="UniProtKB-KW"/>
</dbReference>
<comment type="caution">
    <text evidence="9">Lacks conserved residue(s) required for the propagation of feature annotation.</text>
</comment>
<keyword evidence="9" id="KW-0539">Nucleus</keyword>
<gene>
    <name evidence="11" type="ORF">EDB92DRAFT_1813529</name>
</gene>
<dbReference type="EMBL" id="JAKELL010000006">
    <property type="protein sequence ID" value="KAH8997947.1"/>
    <property type="molecule type" value="Genomic_DNA"/>
</dbReference>
<dbReference type="PANTHER" id="PTHR10584:SF166">
    <property type="entry name" value="RIBOKINASE"/>
    <property type="match status" value="1"/>
</dbReference>
<keyword evidence="2 9" id="KW-0479">Metal-binding</keyword>
<dbReference type="Proteomes" id="UP001201163">
    <property type="component" value="Unassembled WGS sequence"/>
</dbReference>
<dbReference type="AlphaFoldDB" id="A0AAD4LRH2"/>
<dbReference type="SUPFAM" id="SSF53613">
    <property type="entry name" value="Ribokinase-like"/>
    <property type="match status" value="1"/>
</dbReference>
<comment type="activity regulation">
    <text evidence="9">Activated by a monovalent cation that binds near, but not in, the active site. The most likely occupant of the site in vivo is potassium. Ion binding induces a conformational change that may alter substrate affinity.</text>
</comment>
<organism evidence="11 12">
    <name type="scientific">Lactarius akahatsu</name>
    <dbReference type="NCBI Taxonomy" id="416441"/>
    <lineage>
        <taxon>Eukaryota</taxon>
        <taxon>Fungi</taxon>
        <taxon>Dikarya</taxon>
        <taxon>Basidiomycota</taxon>
        <taxon>Agaricomycotina</taxon>
        <taxon>Agaricomycetes</taxon>
        <taxon>Russulales</taxon>
        <taxon>Russulaceae</taxon>
        <taxon>Lactarius</taxon>
    </lineage>
</organism>
<dbReference type="GO" id="GO:0004747">
    <property type="term" value="F:ribokinase activity"/>
    <property type="evidence" value="ECO:0007669"/>
    <property type="project" value="UniProtKB-UniRule"/>
</dbReference>
<evidence type="ECO:0000259" key="10">
    <source>
        <dbReference type="Pfam" id="PF00294"/>
    </source>
</evidence>
<dbReference type="InterPro" id="IPR029056">
    <property type="entry name" value="Ribokinase-like"/>
</dbReference>
<comment type="function">
    <text evidence="9">Catalyzes the phosphorylation of ribose at O-5 in a reaction requiring ATP and magnesium. The resulting D-ribose-5-phosphate can then be used either for sythesis of nucleotides, histidine, and tryptophan, or as a component of the pentose phosphate pathway.</text>
</comment>
<dbReference type="InterPro" id="IPR011877">
    <property type="entry name" value="Ribokinase"/>
</dbReference>
<comment type="catalytic activity">
    <reaction evidence="9">
        <text>D-ribose + ATP = D-ribose 5-phosphate + ADP + H(+)</text>
        <dbReference type="Rhea" id="RHEA:13697"/>
        <dbReference type="ChEBI" id="CHEBI:15378"/>
        <dbReference type="ChEBI" id="CHEBI:30616"/>
        <dbReference type="ChEBI" id="CHEBI:47013"/>
        <dbReference type="ChEBI" id="CHEBI:78346"/>
        <dbReference type="ChEBI" id="CHEBI:456216"/>
        <dbReference type="EC" id="2.7.1.15"/>
    </reaction>
</comment>
<name>A0AAD4LRH2_9AGAM</name>
<comment type="caution">
    <text evidence="11">The sequence shown here is derived from an EMBL/GenBank/DDBJ whole genome shotgun (WGS) entry which is preliminary data.</text>
</comment>
<feature type="binding site" evidence="9">
    <location>
        <position position="138"/>
    </location>
    <ligand>
        <name>substrate</name>
    </ligand>
</feature>
<keyword evidence="3 9" id="KW-0547">Nucleotide-binding</keyword>
<feature type="binding site" evidence="9">
    <location>
        <position position="325"/>
    </location>
    <ligand>
        <name>K(+)</name>
        <dbReference type="ChEBI" id="CHEBI:29103"/>
    </ligand>
</feature>
<keyword evidence="4 9" id="KW-0418">Kinase</keyword>
<evidence type="ECO:0000256" key="4">
    <source>
        <dbReference type="ARBA" id="ARBA00022777"/>
    </source>
</evidence>
<dbReference type="CDD" id="cd01174">
    <property type="entry name" value="ribokinase"/>
    <property type="match status" value="1"/>
</dbReference>
<evidence type="ECO:0000313" key="11">
    <source>
        <dbReference type="EMBL" id="KAH8997947.1"/>
    </source>
</evidence>
<dbReference type="HAMAP" id="MF_01987">
    <property type="entry name" value="Ribokinase"/>
    <property type="match status" value="1"/>
</dbReference>
<keyword evidence="12" id="KW-1185">Reference proteome</keyword>
<feature type="binding site" evidence="9">
    <location>
        <position position="319"/>
    </location>
    <ligand>
        <name>K(+)</name>
        <dbReference type="ChEBI" id="CHEBI:29103"/>
    </ligand>
</feature>
<dbReference type="GO" id="GO:0005737">
    <property type="term" value="C:cytoplasm"/>
    <property type="evidence" value="ECO:0007669"/>
    <property type="project" value="UniProtKB-SubCell"/>
</dbReference>
<dbReference type="PRINTS" id="PR00990">
    <property type="entry name" value="RIBOKINASE"/>
</dbReference>
<evidence type="ECO:0000256" key="8">
    <source>
        <dbReference type="ARBA" id="ARBA00023277"/>
    </source>
</evidence>
<evidence type="ECO:0000256" key="1">
    <source>
        <dbReference type="ARBA" id="ARBA00022679"/>
    </source>
</evidence>
<keyword evidence="9" id="KW-0963">Cytoplasm</keyword>
<dbReference type="InterPro" id="IPR011611">
    <property type="entry name" value="PfkB_dom"/>
</dbReference>
<keyword evidence="7 9" id="KW-0630">Potassium</keyword>
<accession>A0AAD4LRH2</accession>
<feature type="binding site" evidence="9">
    <location>
        <begin position="278"/>
        <end position="279"/>
    </location>
    <ligand>
        <name>ATP</name>
        <dbReference type="ChEBI" id="CHEBI:30616"/>
    </ligand>
</feature>
<comment type="pathway">
    <text evidence="9">Carbohydrate metabolism; D-ribose degradation; D-ribose 5-phosphate from beta-D-ribopyranose: step 2/2.</text>
</comment>
<proteinExistence type="inferred from homology"/>
<feature type="binding site" evidence="9">
    <location>
        <position position="273"/>
    </location>
    <ligand>
        <name>K(+)</name>
        <dbReference type="ChEBI" id="CHEBI:29103"/>
    </ligand>
</feature>
<evidence type="ECO:0000256" key="2">
    <source>
        <dbReference type="ARBA" id="ARBA00022723"/>
    </source>
</evidence>
<feature type="binding site" evidence="9">
    <location>
        <position position="316"/>
    </location>
    <ligand>
        <name>K(+)</name>
        <dbReference type="ChEBI" id="CHEBI:29103"/>
    </ligand>
</feature>
<evidence type="ECO:0000313" key="12">
    <source>
        <dbReference type="Proteomes" id="UP001201163"/>
    </source>
</evidence>
<evidence type="ECO:0000256" key="9">
    <source>
        <dbReference type="HAMAP-Rule" id="MF_03215"/>
    </source>
</evidence>
<protein>
    <recommendedName>
        <fullName evidence="9">Ribokinase</fullName>
        <shortName evidence="9">RK</shortName>
        <ecNumber evidence="9">2.7.1.15</ecNumber>
    </recommendedName>
</protein>
<feature type="binding site" evidence="9">
    <location>
        <position position="275"/>
    </location>
    <ligand>
        <name>K(+)</name>
        <dbReference type="ChEBI" id="CHEBI:29103"/>
    </ligand>
</feature>
<comment type="cofactor">
    <cofactor evidence="9">
        <name>Mg(2+)</name>
        <dbReference type="ChEBI" id="CHEBI:18420"/>
    </cofactor>
    <text evidence="9">Requires a divalent cation, most likely magnesium in vivo, as an electrophilic catalyst to aid phosphoryl group transfer. It is the chelate of the metal and the nucleotide that is the actual substrate.</text>
</comment>
<evidence type="ECO:0000256" key="3">
    <source>
        <dbReference type="ARBA" id="ARBA00022741"/>
    </source>
</evidence>
<dbReference type="GO" id="GO:0019303">
    <property type="term" value="P:D-ribose catabolic process"/>
    <property type="evidence" value="ECO:0007669"/>
    <property type="project" value="UniProtKB-UniRule"/>
</dbReference>
<keyword evidence="8 9" id="KW-0119">Carbohydrate metabolism</keyword>
<feature type="binding site" evidence="9">
    <location>
        <begin position="39"/>
        <end position="43"/>
    </location>
    <ligand>
        <name>substrate</name>
    </ligand>
</feature>
<dbReference type="Pfam" id="PF00294">
    <property type="entry name" value="PfkB"/>
    <property type="match status" value="1"/>
</dbReference>
<dbReference type="PANTHER" id="PTHR10584">
    <property type="entry name" value="SUGAR KINASE"/>
    <property type="match status" value="1"/>
</dbReference>
<evidence type="ECO:0000256" key="7">
    <source>
        <dbReference type="ARBA" id="ARBA00022958"/>
    </source>
</evidence>